<comment type="pathway">
    <text evidence="2">Hormone biosynthesis.</text>
</comment>
<organism evidence="13 14">
    <name type="scientific">Rhododendron griersonianum</name>
    <dbReference type="NCBI Taxonomy" id="479676"/>
    <lineage>
        <taxon>Eukaryota</taxon>
        <taxon>Viridiplantae</taxon>
        <taxon>Streptophyta</taxon>
        <taxon>Embryophyta</taxon>
        <taxon>Tracheophyta</taxon>
        <taxon>Spermatophyta</taxon>
        <taxon>Magnoliopsida</taxon>
        <taxon>eudicotyledons</taxon>
        <taxon>Gunneridae</taxon>
        <taxon>Pentapetalae</taxon>
        <taxon>asterids</taxon>
        <taxon>Ericales</taxon>
        <taxon>Ericaceae</taxon>
        <taxon>Ericoideae</taxon>
        <taxon>Rhodoreae</taxon>
        <taxon>Rhododendron</taxon>
    </lineage>
</organism>
<dbReference type="InterPro" id="IPR050231">
    <property type="entry name" value="Iron_ascorbate_oxido_reductase"/>
</dbReference>
<evidence type="ECO:0000256" key="4">
    <source>
        <dbReference type="ARBA" id="ARBA00022964"/>
    </source>
</evidence>
<dbReference type="GO" id="GO:0009686">
    <property type="term" value="P:gibberellin biosynthetic process"/>
    <property type="evidence" value="ECO:0007669"/>
    <property type="project" value="UniProtKB-ARBA"/>
</dbReference>
<keyword evidence="14" id="KW-1185">Reference proteome</keyword>
<keyword evidence="6 10" id="KW-0408">Iron</keyword>
<dbReference type="InterPro" id="IPR005123">
    <property type="entry name" value="Oxoglu/Fe-dep_dioxygenase_dom"/>
</dbReference>
<dbReference type="EMBL" id="JACTNZ010000002">
    <property type="protein sequence ID" value="KAG5562684.1"/>
    <property type="molecule type" value="Genomic_DNA"/>
</dbReference>
<dbReference type="PANTHER" id="PTHR47990">
    <property type="entry name" value="2-OXOGLUTARATE (2OG) AND FE(II)-DEPENDENT OXYGENASE SUPERFAMILY PROTEIN-RELATED"/>
    <property type="match status" value="1"/>
</dbReference>
<name>A0AAV6LDG7_9ERIC</name>
<evidence type="ECO:0000256" key="3">
    <source>
        <dbReference type="ARBA" id="ARBA00022723"/>
    </source>
</evidence>
<dbReference type="FunFam" id="2.60.120.330:FF:000013">
    <property type="entry name" value="Gibberellin 3-beta-dioxygenase 1"/>
    <property type="match status" value="1"/>
</dbReference>
<accession>A0AAV6LDG7</accession>
<evidence type="ECO:0000256" key="1">
    <source>
        <dbReference type="ARBA" id="ARBA00001961"/>
    </source>
</evidence>
<dbReference type="Gene3D" id="2.60.120.330">
    <property type="entry name" value="B-lactam Antibiotic, Isopenicillin N Synthase, Chain"/>
    <property type="match status" value="1"/>
</dbReference>
<dbReference type="InterPro" id="IPR027443">
    <property type="entry name" value="IPNS-like_sf"/>
</dbReference>
<feature type="chain" id="PRO_5044023223" description="gibberellin 3beta-dioxygenase" evidence="11">
    <location>
        <begin position="18"/>
        <end position="361"/>
    </location>
</feature>
<evidence type="ECO:0000313" key="13">
    <source>
        <dbReference type="EMBL" id="KAG5562684.1"/>
    </source>
</evidence>
<keyword evidence="4" id="KW-0223">Dioxygenase</keyword>
<dbReference type="SUPFAM" id="SSF51197">
    <property type="entry name" value="Clavaminate synthase-like"/>
    <property type="match status" value="1"/>
</dbReference>
<keyword evidence="5 10" id="KW-0560">Oxidoreductase</keyword>
<evidence type="ECO:0000256" key="6">
    <source>
        <dbReference type="ARBA" id="ARBA00023004"/>
    </source>
</evidence>
<proteinExistence type="inferred from homology"/>
<dbReference type="EC" id="1.14.11.15" evidence="9"/>
<evidence type="ECO:0000256" key="9">
    <source>
        <dbReference type="ARBA" id="ARBA00066695"/>
    </source>
</evidence>
<dbReference type="AlphaFoldDB" id="A0AAV6LDG7"/>
<keyword evidence="11" id="KW-0732">Signal</keyword>
<dbReference type="Pfam" id="PF14226">
    <property type="entry name" value="DIOX_N"/>
    <property type="match status" value="1"/>
</dbReference>
<dbReference type="Pfam" id="PF03171">
    <property type="entry name" value="2OG-FeII_Oxy"/>
    <property type="match status" value="1"/>
</dbReference>
<evidence type="ECO:0000259" key="12">
    <source>
        <dbReference type="PROSITE" id="PS51471"/>
    </source>
</evidence>
<comment type="pathway">
    <text evidence="7">Plant hormone biosynthesis; gibberellin biosynthesis.</text>
</comment>
<evidence type="ECO:0000313" key="14">
    <source>
        <dbReference type="Proteomes" id="UP000823749"/>
    </source>
</evidence>
<comment type="similarity">
    <text evidence="8">Belongs to the iron/ascorbate-dependent oxidoreductase family. GA3OX subfamily.</text>
</comment>
<feature type="signal peptide" evidence="11">
    <location>
        <begin position="1"/>
        <end position="17"/>
    </location>
</feature>
<evidence type="ECO:0000256" key="5">
    <source>
        <dbReference type="ARBA" id="ARBA00023002"/>
    </source>
</evidence>
<gene>
    <name evidence="13" type="ORF">RHGRI_005416</name>
</gene>
<keyword evidence="3 10" id="KW-0479">Metal-binding</keyword>
<dbReference type="GO" id="GO:0016707">
    <property type="term" value="F:gibberellin 3-beta-dioxygenase activity"/>
    <property type="evidence" value="ECO:0007669"/>
    <property type="project" value="UniProtKB-EC"/>
</dbReference>
<evidence type="ECO:0000256" key="11">
    <source>
        <dbReference type="SAM" id="SignalP"/>
    </source>
</evidence>
<reference evidence="13" key="1">
    <citation type="submission" date="2020-08" db="EMBL/GenBank/DDBJ databases">
        <title>Plant Genome Project.</title>
        <authorList>
            <person name="Zhang R.-G."/>
        </authorList>
    </citation>
    <scope>NUCLEOTIDE SEQUENCE</scope>
    <source>
        <strain evidence="13">WSP0</strain>
        <tissue evidence="13">Leaf</tissue>
    </source>
</reference>
<evidence type="ECO:0000256" key="7">
    <source>
        <dbReference type="ARBA" id="ARBA00037909"/>
    </source>
</evidence>
<evidence type="ECO:0000256" key="2">
    <source>
        <dbReference type="ARBA" id="ARBA00004972"/>
    </source>
</evidence>
<dbReference type="InterPro" id="IPR026992">
    <property type="entry name" value="DIOX_N"/>
</dbReference>
<evidence type="ECO:0000256" key="8">
    <source>
        <dbReference type="ARBA" id="ARBA00061560"/>
    </source>
</evidence>
<comment type="cofactor">
    <cofactor evidence="1">
        <name>L-ascorbate</name>
        <dbReference type="ChEBI" id="CHEBI:38290"/>
    </cofactor>
</comment>
<dbReference type="GO" id="GO:0046872">
    <property type="term" value="F:metal ion binding"/>
    <property type="evidence" value="ECO:0007669"/>
    <property type="project" value="UniProtKB-KW"/>
</dbReference>
<dbReference type="InterPro" id="IPR044861">
    <property type="entry name" value="IPNS-like_FE2OG_OXY"/>
</dbReference>
<feature type="domain" description="Fe2OG dioxygenase" evidence="12">
    <location>
        <begin position="219"/>
        <end position="319"/>
    </location>
</feature>
<dbReference type="Proteomes" id="UP000823749">
    <property type="component" value="Chromosome 2"/>
</dbReference>
<sequence>MFSIKLFILSLLSLSTPQMSTLLEAYKDDPVQLHHLIPLDFPSLRAVPESHVWPESYNFRVSPSDENLSIPIVDLKDPNIADNIGRACQTWGIFQVTNHGLPSGLLEDVEYEARRLFSLPVEQKRKVLRSPCGATGYGCARITPFFPKLMWHEGFTVMGSSVDHARVLWPHGYKRFCDAMDNYQKHMKTLAHNLFLTILSSLDLSEPEKNWAAAVYDSESNALQLNSYPACPDPTRTIGLAPHTDSLLLTILHHCETNGLQTFRDGFGWVPVHQVSGALTVNVGDLLHILSNGKFPTVCHRAVVNRTRHRISVAYFYGPRADSVFGPFSRLGFPRYRTLTLKEYIGIKAKHLDKALSLITN</sequence>
<comment type="caution">
    <text evidence="13">The sequence shown here is derived from an EMBL/GenBank/DDBJ whole genome shotgun (WGS) entry which is preliminary data.</text>
</comment>
<protein>
    <recommendedName>
        <fullName evidence="9">gibberellin 3beta-dioxygenase</fullName>
        <ecNumber evidence="9">1.14.11.15</ecNumber>
    </recommendedName>
</protein>
<evidence type="ECO:0000256" key="10">
    <source>
        <dbReference type="RuleBase" id="RU003682"/>
    </source>
</evidence>
<dbReference type="PROSITE" id="PS51471">
    <property type="entry name" value="FE2OG_OXY"/>
    <property type="match status" value="1"/>
</dbReference>